<evidence type="ECO:0000256" key="4">
    <source>
        <dbReference type="ARBA" id="ARBA00023242"/>
    </source>
</evidence>
<dbReference type="SMART" id="SM00717">
    <property type="entry name" value="SANT"/>
    <property type="match status" value="2"/>
</dbReference>
<organism evidence="7 8">
    <name type="scientific">Tritrichomonas foetus</name>
    <dbReference type="NCBI Taxonomy" id="1144522"/>
    <lineage>
        <taxon>Eukaryota</taxon>
        <taxon>Metamonada</taxon>
        <taxon>Parabasalia</taxon>
        <taxon>Tritrichomonadida</taxon>
        <taxon>Tritrichomonadidae</taxon>
        <taxon>Tritrichomonas</taxon>
    </lineage>
</organism>
<dbReference type="Proteomes" id="UP000179807">
    <property type="component" value="Unassembled WGS sequence"/>
</dbReference>
<evidence type="ECO:0000256" key="2">
    <source>
        <dbReference type="ARBA" id="ARBA00023125"/>
    </source>
</evidence>
<dbReference type="Pfam" id="PF00249">
    <property type="entry name" value="Myb_DNA-binding"/>
    <property type="match status" value="2"/>
</dbReference>
<evidence type="ECO:0000256" key="3">
    <source>
        <dbReference type="ARBA" id="ARBA00023163"/>
    </source>
</evidence>
<feature type="domain" description="Myb-like" evidence="5">
    <location>
        <begin position="55"/>
        <end position="105"/>
    </location>
</feature>
<dbReference type="PROSITE" id="PS50090">
    <property type="entry name" value="MYB_LIKE"/>
    <property type="match status" value="2"/>
</dbReference>
<evidence type="ECO:0000259" key="5">
    <source>
        <dbReference type="PROSITE" id="PS50090"/>
    </source>
</evidence>
<reference evidence="7" key="1">
    <citation type="submission" date="2016-10" db="EMBL/GenBank/DDBJ databases">
        <authorList>
            <person name="Benchimol M."/>
            <person name="Almeida L.G."/>
            <person name="Vasconcelos A.T."/>
            <person name="Perreira-Neves A."/>
            <person name="Rosa I.A."/>
            <person name="Tasca T."/>
            <person name="Bogo M.R."/>
            <person name="de Souza W."/>
        </authorList>
    </citation>
    <scope>NUCLEOTIDE SEQUENCE [LARGE SCALE GENOMIC DNA]</scope>
    <source>
        <strain evidence="7">K</strain>
    </source>
</reference>
<protein>
    <recommendedName>
        <fullName evidence="9">Myb-like DNA-binding domain containing protein</fullName>
    </recommendedName>
</protein>
<keyword evidence="2" id="KW-0238">DNA-binding</keyword>
<evidence type="ECO:0000313" key="8">
    <source>
        <dbReference type="Proteomes" id="UP000179807"/>
    </source>
</evidence>
<dbReference type="AlphaFoldDB" id="A0A1J4JWZ1"/>
<dbReference type="SUPFAM" id="SSF46689">
    <property type="entry name" value="Homeodomain-like"/>
    <property type="match status" value="1"/>
</dbReference>
<dbReference type="InterPro" id="IPR017930">
    <property type="entry name" value="Myb_dom"/>
</dbReference>
<dbReference type="CDD" id="cd00167">
    <property type="entry name" value="SANT"/>
    <property type="match status" value="2"/>
</dbReference>
<dbReference type="PANTHER" id="PTHR46621">
    <property type="entry name" value="SNRNA-ACTIVATING PROTEIN COMPLEX SUBUNIT 4"/>
    <property type="match status" value="1"/>
</dbReference>
<evidence type="ECO:0000313" key="7">
    <source>
        <dbReference type="EMBL" id="OHT03665.1"/>
    </source>
</evidence>
<evidence type="ECO:0000259" key="6">
    <source>
        <dbReference type="PROSITE" id="PS51294"/>
    </source>
</evidence>
<dbReference type="GeneID" id="94841125"/>
<dbReference type="InterPro" id="IPR051575">
    <property type="entry name" value="Myb-like_DNA-bd"/>
</dbReference>
<feature type="domain" description="HTH myb-type" evidence="6">
    <location>
        <begin position="62"/>
        <end position="109"/>
    </location>
</feature>
<dbReference type="RefSeq" id="XP_068356801.1">
    <property type="nucleotide sequence ID" value="XM_068506421.1"/>
</dbReference>
<dbReference type="VEuPathDB" id="TrichDB:TRFO_28849"/>
<keyword evidence="4" id="KW-0539">Nucleus</keyword>
<accession>A0A1J4JWZ1</accession>
<evidence type="ECO:0000256" key="1">
    <source>
        <dbReference type="ARBA" id="ARBA00023015"/>
    </source>
</evidence>
<keyword evidence="3" id="KW-0804">Transcription</keyword>
<feature type="domain" description="Myb-like" evidence="5">
    <location>
        <begin position="3"/>
        <end position="54"/>
    </location>
</feature>
<name>A0A1J4JWZ1_9EUKA</name>
<comment type="caution">
    <text evidence="7">The sequence shown here is derived from an EMBL/GenBank/DDBJ whole genome shotgun (WGS) entry which is preliminary data.</text>
</comment>
<dbReference type="Gene3D" id="1.10.10.60">
    <property type="entry name" value="Homeodomain-like"/>
    <property type="match status" value="2"/>
</dbReference>
<dbReference type="GO" id="GO:0019185">
    <property type="term" value="C:snRNA-activating protein complex"/>
    <property type="evidence" value="ECO:0007669"/>
    <property type="project" value="TreeGrafter"/>
</dbReference>
<dbReference type="EMBL" id="MLAK01000818">
    <property type="protein sequence ID" value="OHT03665.1"/>
    <property type="molecule type" value="Genomic_DNA"/>
</dbReference>
<dbReference type="GO" id="GO:0001006">
    <property type="term" value="F:RNA polymerase III type 3 promoter sequence-specific DNA binding"/>
    <property type="evidence" value="ECO:0007669"/>
    <property type="project" value="TreeGrafter"/>
</dbReference>
<proteinExistence type="predicted"/>
<dbReference type="PANTHER" id="PTHR46621:SF1">
    <property type="entry name" value="SNRNA-ACTIVATING PROTEIN COMPLEX SUBUNIT 4"/>
    <property type="match status" value="1"/>
</dbReference>
<evidence type="ECO:0008006" key="9">
    <source>
        <dbReference type="Google" id="ProtNLM"/>
    </source>
</evidence>
<sequence>MTESYDHRNKFTRAEDQKLLLLIGETGPRKWKAIARRMPGKTSRQCRDRYMNYLRDGIVNSKWTDEEDRLLIEKVKEIGTHWSRLTHFFCGRSANNLKNRWYTVHFKRRNQGKSTTNSNDMFNHISNFQQINNTSDVNSLANATNSIDSNTNLNNIPSYQSISNFADTKNIPNFFNAYSLNNLSGINNMNGLQTINNFHIHHSQNIPKTSHQNLISNPNKQLEIESSSLHSSPNYEPFIEQLNRQTNLINCHTNCRALCQVNCPINNYSYNHSNTQFNNHTNIQPLIPQLNHVFVNLLNEPRMKQPVFINHKMKSMPQSCVDTQTFENCPKIVRNDDLLNSKCLRNEVVCDNQRIPEIQSESKKHCLPEVTSICESIGCKYDSTSFLGQLQTSPSIITNLDIMCRNRNV</sequence>
<dbReference type="GO" id="GO:0042795">
    <property type="term" value="P:snRNA transcription by RNA polymerase II"/>
    <property type="evidence" value="ECO:0007669"/>
    <property type="project" value="TreeGrafter"/>
</dbReference>
<keyword evidence="8" id="KW-1185">Reference proteome</keyword>
<dbReference type="InterPro" id="IPR001005">
    <property type="entry name" value="SANT/Myb"/>
</dbReference>
<dbReference type="InterPro" id="IPR009057">
    <property type="entry name" value="Homeodomain-like_sf"/>
</dbReference>
<dbReference type="PROSITE" id="PS51294">
    <property type="entry name" value="HTH_MYB"/>
    <property type="match status" value="2"/>
</dbReference>
<feature type="domain" description="HTH myb-type" evidence="6">
    <location>
        <begin position="8"/>
        <end position="58"/>
    </location>
</feature>
<dbReference type="GO" id="GO:0042796">
    <property type="term" value="P:snRNA transcription by RNA polymerase III"/>
    <property type="evidence" value="ECO:0007669"/>
    <property type="project" value="TreeGrafter"/>
</dbReference>
<dbReference type="GO" id="GO:0000978">
    <property type="term" value="F:RNA polymerase II cis-regulatory region sequence-specific DNA binding"/>
    <property type="evidence" value="ECO:0007669"/>
    <property type="project" value="TreeGrafter"/>
</dbReference>
<keyword evidence="1" id="KW-0805">Transcription regulation</keyword>
<gene>
    <name evidence="7" type="ORF">TRFO_28849</name>
</gene>